<accession>A0ABW4DNQ8</accession>
<evidence type="ECO:0000313" key="4">
    <source>
        <dbReference type="Proteomes" id="UP001597244"/>
    </source>
</evidence>
<dbReference type="CDD" id="cd06223">
    <property type="entry name" value="PRTases_typeI"/>
    <property type="match status" value="1"/>
</dbReference>
<dbReference type="EMBL" id="JBHTOF010000020">
    <property type="protein sequence ID" value="MFD1464880.1"/>
    <property type="molecule type" value="Genomic_DNA"/>
</dbReference>
<proteinExistence type="inferred from homology"/>
<dbReference type="InterPro" id="IPR029057">
    <property type="entry name" value="PRTase-like"/>
</dbReference>
<comment type="similarity">
    <text evidence="1">Belongs to the ComF/GntX family.</text>
</comment>
<evidence type="ECO:0000313" key="3">
    <source>
        <dbReference type="EMBL" id="MFD1464880.1"/>
    </source>
</evidence>
<evidence type="ECO:0000256" key="1">
    <source>
        <dbReference type="ARBA" id="ARBA00008007"/>
    </source>
</evidence>
<dbReference type="PANTHER" id="PTHR47505:SF1">
    <property type="entry name" value="DNA UTILIZATION PROTEIN YHGH"/>
    <property type="match status" value="1"/>
</dbReference>
<organism evidence="3 4">
    <name type="scientific">Lapidilactobacillus mulanensis</name>
    <dbReference type="NCBI Taxonomy" id="2485999"/>
    <lineage>
        <taxon>Bacteria</taxon>
        <taxon>Bacillati</taxon>
        <taxon>Bacillota</taxon>
        <taxon>Bacilli</taxon>
        <taxon>Lactobacillales</taxon>
        <taxon>Lactobacillaceae</taxon>
        <taxon>Lapidilactobacillus</taxon>
    </lineage>
</organism>
<dbReference type="SUPFAM" id="SSF53271">
    <property type="entry name" value="PRTase-like"/>
    <property type="match status" value="1"/>
</dbReference>
<dbReference type="Gene3D" id="3.40.50.2020">
    <property type="match status" value="1"/>
</dbReference>
<dbReference type="Pfam" id="PF00156">
    <property type="entry name" value="Pribosyltran"/>
    <property type="match status" value="1"/>
</dbReference>
<reference evidence="4" key="1">
    <citation type="journal article" date="2019" name="Int. J. Syst. Evol. Microbiol.">
        <title>The Global Catalogue of Microorganisms (GCM) 10K type strain sequencing project: providing services to taxonomists for standard genome sequencing and annotation.</title>
        <authorList>
            <consortium name="The Broad Institute Genomics Platform"/>
            <consortium name="The Broad Institute Genome Sequencing Center for Infectious Disease"/>
            <person name="Wu L."/>
            <person name="Ma J."/>
        </authorList>
    </citation>
    <scope>NUCLEOTIDE SEQUENCE [LARGE SCALE GENOMIC DNA]</scope>
    <source>
        <strain evidence="4">CCM 8951</strain>
    </source>
</reference>
<name>A0ABW4DNQ8_9LACO</name>
<dbReference type="PANTHER" id="PTHR47505">
    <property type="entry name" value="DNA UTILIZATION PROTEIN YHGH"/>
    <property type="match status" value="1"/>
</dbReference>
<gene>
    <name evidence="3" type="ORF">ACFQ4L_02070</name>
</gene>
<dbReference type="InterPro" id="IPR051910">
    <property type="entry name" value="ComF/GntX_DNA_util-trans"/>
</dbReference>
<evidence type="ECO:0000259" key="2">
    <source>
        <dbReference type="Pfam" id="PF00156"/>
    </source>
</evidence>
<keyword evidence="4" id="KW-1185">Reference proteome</keyword>
<feature type="domain" description="Phosphoribosyltransferase" evidence="2">
    <location>
        <begin position="177"/>
        <end position="229"/>
    </location>
</feature>
<protein>
    <submittedName>
        <fullName evidence="3">ComF family protein</fullName>
    </submittedName>
</protein>
<sequence>MADCLSCGSHLVQNCSLKTLLFARNFYADQICGNCARKFERIEPTHACPECYRAQTDGQVCQDCQRYRALGVDKAHNVSLFTYNQAMHDYMQQYKRHGDYRIRALFSGSLRRTLQFYRRDYLLVPIPTSQAHFAQRQFDPVLGLYDQLCPLTPLLVKNGREWHQSTLERKERIKAPQTFACPTTDWSAYKQNKILILDDIYTTGTTLLRATDALRASHFQGEIKSLTLAR</sequence>
<dbReference type="RefSeq" id="WP_125576091.1">
    <property type="nucleotide sequence ID" value="NZ_JBHTOF010000020.1"/>
</dbReference>
<comment type="caution">
    <text evidence="3">The sequence shown here is derived from an EMBL/GenBank/DDBJ whole genome shotgun (WGS) entry which is preliminary data.</text>
</comment>
<dbReference type="Proteomes" id="UP001597244">
    <property type="component" value="Unassembled WGS sequence"/>
</dbReference>
<dbReference type="InterPro" id="IPR000836">
    <property type="entry name" value="PRTase_dom"/>
</dbReference>